<evidence type="ECO:0000256" key="1">
    <source>
        <dbReference type="ARBA" id="ARBA00004613"/>
    </source>
</evidence>
<feature type="compositionally biased region" description="Basic and acidic residues" evidence="9">
    <location>
        <begin position="222"/>
        <end position="233"/>
    </location>
</feature>
<organism evidence="12 13">
    <name type="scientific">Dreissena polymorpha</name>
    <name type="common">Zebra mussel</name>
    <name type="synonym">Mytilus polymorpha</name>
    <dbReference type="NCBI Taxonomy" id="45954"/>
    <lineage>
        <taxon>Eukaryota</taxon>
        <taxon>Metazoa</taxon>
        <taxon>Spiralia</taxon>
        <taxon>Lophotrochozoa</taxon>
        <taxon>Mollusca</taxon>
        <taxon>Bivalvia</taxon>
        <taxon>Autobranchia</taxon>
        <taxon>Heteroconchia</taxon>
        <taxon>Euheterodonta</taxon>
        <taxon>Imparidentia</taxon>
        <taxon>Neoheterodontei</taxon>
        <taxon>Myida</taxon>
        <taxon>Dreissenoidea</taxon>
        <taxon>Dreissenidae</taxon>
        <taxon>Dreissena</taxon>
    </lineage>
</organism>
<feature type="region of interest" description="Disordered" evidence="9">
    <location>
        <begin position="297"/>
        <end position="317"/>
    </location>
</feature>
<feature type="domain" description="Reelin" evidence="11">
    <location>
        <begin position="15"/>
        <end position="202"/>
    </location>
</feature>
<accession>A0A9D4GN98</accession>
<evidence type="ECO:0000313" key="12">
    <source>
        <dbReference type="EMBL" id="KAH3818516.1"/>
    </source>
</evidence>
<evidence type="ECO:0000256" key="7">
    <source>
        <dbReference type="ARBA" id="ARBA00022859"/>
    </source>
</evidence>
<dbReference type="PROSITE" id="PS51019">
    <property type="entry name" value="REELIN"/>
    <property type="match status" value="1"/>
</dbReference>
<dbReference type="Pfam" id="PF02014">
    <property type="entry name" value="Reeler"/>
    <property type="match status" value="1"/>
</dbReference>
<name>A0A9D4GN98_DREPO</name>
<feature type="signal peptide" evidence="10">
    <location>
        <begin position="1"/>
        <end position="20"/>
    </location>
</feature>
<evidence type="ECO:0000313" key="13">
    <source>
        <dbReference type="Proteomes" id="UP000828390"/>
    </source>
</evidence>
<feature type="region of interest" description="Disordered" evidence="9">
    <location>
        <begin position="218"/>
        <end position="277"/>
    </location>
</feature>
<evidence type="ECO:0000256" key="3">
    <source>
        <dbReference type="ARBA" id="ARBA00022525"/>
    </source>
</evidence>
<evidence type="ECO:0000256" key="6">
    <source>
        <dbReference type="ARBA" id="ARBA00022729"/>
    </source>
</evidence>
<comment type="similarity">
    <text evidence="2">Belongs to the insect defense protein family.</text>
</comment>
<dbReference type="EMBL" id="JAIWYP010000005">
    <property type="protein sequence ID" value="KAH3818516.1"/>
    <property type="molecule type" value="Genomic_DNA"/>
</dbReference>
<dbReference type="InterPro" id="IPR042307">
    <property type="entry name" value="Reeler_sf"/>
</dbReference>
<keyword evidence="7" id="KW-0391">Immunity</keyword>
<dbReference type="GO" id="GO:0016020">
    <property type="term" value="C:membrane"/>
    <property type="evidence" value="ECO:0007669"/>
    <property type="project" value="TreeGrafter"/>
</dbReference>
<comment type="caution">
    <text evidence="12">The sequence shown here is derived from an EMBL/GenBank/DDBJ whole genome shotgun (WGS) entry which is preliminary data.</text>
</comment>
<feature type="chain" id="PRO_5038451205" description="Reelin domain-containing protein" evidence="10">
    <location>
        <begin position="21"/>
        <end position="317"/>
    </location>
</feature>
<keyword evidence="3" id="KW-0964">Secreted</keyword>
<evidence type="ECO:0000256" key="8">
    <source>
        <dbReference type="ARBA" id="ARBA00023022"/>
    </source>
</evidence>
<sequence length="317" mass="34814">MAKALRLQVFAIGLLAVCQGFSTGAPDFSCKDPSTFHTRAINATHEGVIMPQSPGSNPYRIRVESTTFNPGDRIRVTLYSETSNQPIRGFFLQAIQADINIRDLRRRSYGRFENLTSDEKPSVCESTRNWRAGGVTHTNSRTHRAVTVVWVAPEEWNPGPLQFLGTGVLDYNTYWTDVRSPQINPVGYPTVGGHFSPALSSETAAWYQWLQYIRNQQQQQRNAKDAGSDDKPGVTKNSQNTPTPLVNDQTVAANQAHSKNDSSLVGKGHATGSGHDAGLTLTDITLDSLAEMPGSGLGRPLTIHDHGHPDHDHSIHH</sequence>
<dbReference type="InterPro" id="IPR051237">
    <property type="entry name" value="Ferric-chelate_Red/DefProt"/>
</dbReference>
<dbReference type="GO" id="GO:0042742">
    <property type="term" value="P:defense response to bacterium"/>
    <property type="evidence" value="ECO:0007669"/>
    <property type="project" value="UniProtKB-KW"/>
</dbReference>
<keyword evidence="5" id="KW-0399">Innate immunity</keyword>
<feature type="compositionally biased region" description="Basic and acidic residues" evidence="9">
    <location>
        <begin position="302"/>
        <end position="317"/>
    </location>
</feature>
<evidence type="ECO:0000256" key="4">
    <source>
        <dbReference type="ARBA" id="ARBA00022529"/>
    </source>
</evidence>
<dbReference type="Proteomes" id="UP000828390">
    <property type="component" value="Unassembled WGS sequence"/>
</dbReference>
<protein>
    <recommendedName>
        <fullName evidence="11">Reelin domain-containing protein</fullName>
    </recommendedName>
</protein>
<proteinExistence type="inferred from homology"/>
<gene>
    <name evidence="12" type="ORF">DPMN_120237</name>
</gene>
<dbReference type="CDD" id="cd08544">
    <property type="entry name" value="Reeler"/>
    <property type="match status" value="1"/>
</dbReference>
<feature type="compositionally biased region" description="Polar residues" evidence="9">
    <location>
        <begin position="235"/>
        <end position="263"/>
    </location>
</feature>
<dbReference type="GO" id="GO:0045087">
    <property type="term" value="P:innate immune response"/>
    <property type="evidence" value="ECO:0007669"/>
    <property type="project" value="UniProtKB-KW"/>
</dbReference>
<evidence type="ECO:0000256" key="9">
    <source>
        <dbReference type="SAM" id="MobiDB-lite"/>
    </source>
</evidence>
<evidence type="ECO:0000259" key="11">
    <source>
        <dbReference type="PROSITE" id="PS51019"/>
    </source>
</evidence>
<dbReference type="PANTHER" id="PTHR45828">
    <property type="entry name" value="CYTOCHROME B561/FERRIC REDUCTASE TRANSMEMBRANE"/>
    <property type="match status" value="1"/>
</dbReference>
<dbReference type="PANTHER" id="PTHR45828:SF9">
    <property type="entry name" value="CELL WALL INTEGRITY AND STRESS RESPONSE COMPONENT 4-LIKE-RELATED"/>
    <property type="match status" value="1"/>
</dbReference>
<dbReference type="OrthoDB" id="2419613at2759"/>
<keyword evidence="4" id="KW-0929">Antimicrobial</keyword>
<evidence type="ECO:0000256" key="10">
    <source>
        <dbReference type="SAM" id="SignalP"/>
    </source>
</evidence>
<evidence type="ECO:0000256" key="2">
    <source>
        <dbReference type="ARBA" id="ARBA00008501"/>
    </source>
</evidence>
<dbReference type="AlphaFoldDB" id="A0A9D4GN98"/>
<keyword evidence="13" id="KW-1185">Reference proteome</keyword>
<keyword evidence="8" id="KW-0044">Antibiotic</keyword>
<evidence type="ECO:0000256" key="5">
    <source>
        <dbReference type="ARBA" id="ARBA00022588"/>
    </source>
</evidence>
<dbReference type="GO" id="GO:0005576">
    <property type="term" value="C:extracellular region"/>
    <property type="evidence" value="ECO:0007669"/>
    <property type="project" value="UniProtKB-SubCell"/>
</dbReference>
<dbReference type="Gene3D" id="2.60.40.4060">
    <property type="entry name" value="Reeler domain"/>
    <property type="match status" value="1"/>
</dbReference>
<dbReference type="InterPro" id="IPR002861">
    <property type="entry name" value="Reeler_dom"/>
</dbReference>
<keyword evidence="6 10" id="KW-0732">Signal</keyword>
<reference evidence="12" key="1">
    <citation type="journal article" date="2019" name="bioRxiv">
        <title>The Genome of the Zebra Mussel, Dreissena polymorpha: A Resource for Invasive Species Research.</title>
        <authorList>
            <person name="McCartney M.A."/>
            <person name="Auch B."/>
            <person name="Kono T."/>
            <person name="Mallez S."/>
            <person name="Zhang Y."/>
            <person name="Obille A."/>
            <person name="Becker A."/>
            <person name="Abrahante J.E."/>
            <person name="Garbe J."/>
            <person name="Badalamenti J.P."/>
            <person name="Herman A."/>
            <person name="Mangelson H."/>
            <person name="Liachko I."/>
            <person name="Sullivan S."/>
            <person name="Sone E.D."/>
            <person name="Koren S."/>
            <person name="Silverstein K.A.T."/>
            <person name="Beckman K.B."/>
            <person name="Gohl D.M."/>
        </authorList>
    </citation>
    <scope>NUCLEOTIDE SEQUENCE</scope>
    <source>
        <strain evidence="12">Duluth1</strain>
        <tissue evidence="12">Whole animal</tissue>
    </source>
</reference>
<reference evidence="12" key="2">
    <citation type="submission" date="2020-11" db="EMBL/GenBank/DDBJ databases">
        <authorList>
            <person name="McCartney M.A."/>
            <person name="Auch B."/>
            <person name="Kono T."/>
            <person name="Mallez S."/>
            <person name="Becker A."/>
            <person name="Gohl D.M."/>
            <person name="Silverstein K.A.T."/>
            <person name="Koren S."/>
            <person name="Bechman K.B."/>
            <person name="Herman A."/>
            <person name="Abrahante J.E."/>
            <person name="Garbe J."/>
        </authorList>
    </citation>
    <scope>NUCLEOTIDE SEQUENCE</scope>
    <source>
        <strain evidence="12">Duluth1</strain>
        <tissue evidence="12">Whole animal</tissue>
    </source>
</reference>
<comment type="subcellular location">
    <subcellularLocation>
        <location evidence="1">Secreted</location>
    </subcellularLocation>
</comment>